<dbReference type="AlphaFoldDB" id="M5FY34"/>
<organism evidence="1 2">
    <name type="scientific">Dacryopinax primogenitus (strain DJM 731)</name>
    <name type="common">Brown rot fungus</name>
    <dbReference type="NCBI Taxonomy" id="1858805"/>
    <lineage>
        <taxon>Eukaryota</taxon>
        <taxon>Fungi</taxon>
        <taxon>Dikarya</taxon>
        <taxon>Basidiomycota</taxon>
        <taxon>Agaricomycotina</taxon>
        <taxon>Dacrymycetes</taxon>
        <taxon>Dacrymycetales</taxon>
        <taxon>Dacrymycetaceae</taxon>
        <taxon>Dacryopinax</taxon>
    </lineage>
</organism>
<keyword evidence="2" id="KW-1185">Reference proteome</keyword>
<accession>M5FY34</accession>
<protein>
    <recommendedName>
        <fullName evidence="3">ATP-dependent DNA helicase</fullName>
    </recommendedName>
</protein>
<dbReference type="Proteomes" id="UP000030653">
    <property type="component" value="Unassembled WGS sequence"/>
</dbReference>
<dbReference type="RefSeq" id="XP_040629870.1">
    <property type="nucleotide sequence ID" value="XM_040774524.1"/>
</dbReference>
<proteinExistence type="predicted"/>
<dbReference type="OrthoDB" id="432234at2759"/>
<feature type="non-terminal residue" evidence="1">
    <location>
        <position position="1"/>
    </location>
</feature>
<evidence type="ECO:0000313" key="2">
    <source>
        <dbReference type="Proteomes" id="UP000030653"/>
    </source>
</evidence>
<evidence type="ECO:0000313" key="1">
    <source>
        <dbReference type="EMBL" id="EJU02976.1"/>
    </source>
</evidence>
<sequence>WHLNSTVTGDFLGSLPLVIGMKVMIIENIALQYKAVNGAEGTLTNIKYDITDGIRYPV</sequence>
<dbReference type="GeneID" id="63689586"/>
<reference evidence="1 2" key="1">
    <citation type="journal article" date="2012" name="Science">
        <title>The Paleozoic origin of enzymatic lignin decomposition reconstructed from 31 fungal genomes.</title>
        <authorList>
            <person name="Floudas D."/>
            <person name="Binder M."/>
            <person name="Riley R."/>
            <person name="Barry K."/>
            <person name="Blanchette R.A."/>
            <person name="Henrissat B."/>
            <person name="Martinez A.T."/>
            <person name="Otillar R."/>
            <person name="Spatafora J.W."/>
            <person name="Yadav J.S."/>
            <person name="Aerts A."/>
            <person name="Benoit I."/>
            <person name="Boyd A."/>
            <person name="Carlson A."/>
            <person name="Copeland A."/>
            <person name="Coutinho P.M."/>
            <person name="de Vries R.P."/>
            <person name="Ferreira P."/>
            <person name="Findley K."/>
            <person name="Foster B."/>
            <person name="Gaskell J."/>
            <person name="Glotzer D."/>
            <person name="Gorecki P."/>
            <person name="Heitman J."/>
            <person name="Hesse C."/>
            <person name="Hori C."/>
            <person name="Igarashi K."/>
            <person name="Jurgens J.A."/>
            <person name="Kallen N."/>
            <person name="Kersten P."/>
            <person name="Kohler A."/>
            <person name="Kuees U."/>
            <person name="Kumar T.K.A."/>
            <person name="Kuo A."/>
            <person name="LaButti K."/>
            <person name="Larrondo L.F."/>
            <person name="Lindquist E."/>
            <person name="Ling A."/>
            <person name="Lombard V."/>
            <person name="Lucas S."/>
            <person name="Lundell T."/>
            <person name="Martin R."/>
            <person name="McLaughlin D.J."/>
            <person name="Morgenstern I."/>
            <person name="Morin E."/>
            <person name="Murat C."/>
            <person name="Nagy L.G."/>
            <person name="Nolan M."/>
            <person name="Ohm R.A."/>
            <person name="Patyshakuliyeva A."/>
            <person name="Rokas A."/>
            <person name="Ruiz-Duenas F.J."/>
            <person name="Sabat G."/>
            <person name="Salamov A."/>
            <person name="Samejima M."/>
            <person name="Schmutz J."/>
            <person name="Slot J.C."/>
            <person name="St John F."/>
            <person name="Stenlid J."/>
            <person name="Sun H."/>
            <person name="Sun S."/>
            <person name="Syed K."/>
            <person name="Tsang A."/>
            <person name="Wiebenga A."/>
            <person name="Young D."/>
            <person name="Pisabarro A."/>
            <person name="Eastwood D.C."/>
            <person name="Martin F."/>
            <person name="Cullen D."/>
            <person name="Grigoriev I.V."/>
            <person name="Hibbett D.S."/>
        </authorList>
    </citation>
    <scope>NUCLEOTIDE SEQUENCE [LARGE SCALE GENOMIC DNA]</scope>
    <source>
        <strain evidence="1 2">DJM-731 SS1</strain>
    </source>
</reference>
<name>M5FY34_DACPD</name>
<dbReference type="STRING" id="1858805.M5FY34"/>
<dbReference type="HOGENOM" id="CLU_2984468_0_0_1"/>
<feature type="non-terminal residue" evidence="1">
    <location>
        <position position="58"/>
    </location>
</feature>
<gene>
    <name evidence="1" type="ORF">DACRYDRAFT_42811</name>
</gene>
<dbReference type="EMBL" id="JH795860">
    <property type="protein sequence ID" value="EJU02976.1"/>
    <property type="molecule type" value="Genomic_DNA"/>
</dbReference>
<evidence type="ECO:0008006" key="3">
    <source>
        <dbReference type="Google" id="ProtNLM"/>
    </source>
</evidence>